<keyword evidence="2" id="KW-1185">Reference proteome</keyword>
<dbReference type="Proteomes" id="UP001264340">
    <property type="component" value="Unassembled WGS sequence"/>
</dbReference>
<gene>
    <name evidence="1" type="ORF">J2804_005951</name>
</gene>
<proteinExistence type="predicted"/>
<evidence type="ECO:0000313" key="1">
    <source>
        <dbReference type="EMBL" id="MDR6412515.1"/>
    </source>
</evidence>
<organism evidence="1 2">
    <name type="scientific">Paraburkholderia terricola</name>
    <dbReference type="NCBI Taxonomy" id="169427"/>
    <lineage>
        <taxon>Bacteria</taxon>
        <taxon>Pseudomonadati</taxon>
        <taxon>Pseudomonadota</taxon>
        <taxon>Betaproteobacteria</taxon>
        <taxon>Burkholderiales</taxon>
        <taxon>Burkholderiaceae</taxon>
        <taxon>Paraburkholderia</taxon>
    </lineage>
</organism>
<dbReference type="RefSeq" id="WP_310126586.1">
    <property type="nucleotide sequence ID" value="NZ_JAVDQV010000036.1"/>
</dbReference>
<accession>A0ABU1M183</accession>
<reference evidence="1 2" key="1">
    <citation type="submission" date="2023-07" db="EMBL/GenBank/DDBJ databases">
        <title>Sorghum-associated microbial communities from plants grown in Nebraska, USA.</title>
        <authorList>
            <person name="Schachtman D."/>
        </authorList>
    </citation>
    <scope>NUCLEOTIDE SEQUENCE [LARGE SCALE GENOMIC DNA]</scope>
    <source>
        <strain evidence="1 2">DS1316</strain>
    </source>
</reference>
<evidence type="ECO:0008006" key="3">
    <source>
        <dbReference type="Google" id="ProtNLM"/>
    </source>
</evidence>
<protein>
    <recommendedName>
        <fullName evidence="3">DUF3298 domain-containing protein</fullName>
    </recommendedName>
</protein>
<sequence length="200" mass="21601">MNASISAMPALNQHTAPLDASLRALRAALLKDAKECADNASGMGATAQYHAGIKKTVETPSIVGFEVTGSSQCDGAHPNAYQYGISYRIKDGKRFDLNEVYAVARRDSGSLFLTKNSVVPVMAEFKRINAGKSDCLDTSTFNEEYLMSKAFTLAVRTDGSLQFYFDTAYVEAACFAPIRLRAQAVSAFKDGKKAAEYGLP</sequence>
<evidence type="ECO:0000313" key="2">
    <source>
        <dbReference type="Proteomes" id="UP001264340"/>
    </source>
</evidence>
<comment type="caution">
    <text evidence="1">The sequence shown here is derived from an EMBL/GenBank/DDBJ whole genome shotgun (WGS) entry which is preliminary data.</text>
</comment>
<dbReference type="EMBL" id="JAVDRP010000020">
    <property type="protein sequence ID" value="MDR6412515.1"/>
    <property type="molecule type" value="Genomic_DNA"/>
</dbReference>
<name>A0ABU1M183_9BURK</name>